<dbReference type="Gene3D" id="3.50.50.60">
    <property type="entry name" value="FAD/NAD(P)-binding domain"/>
    <property type="match status" value="1"/>
</dbReference>
<protein>
    <submittedName>
        <fullName evidence="1">Tryptophan 7-halogenase</fullName>
    </submittedName>
</protein>
<dbReference type="InterPro" id="IPR036188">
    <property type="entry name" value="FAD/NAD-bd_sf"/>
</dbReference>
<dbReference type="AlphaFoldDB" id="A0A8T4IZF0"/>
<dbReference type="SUPFAM" id="SSF51905">
    <property type="entry name" value="FAD/NAD(P)-binding domain"/>
    <property type="match status" value="1"/>
</dbReference>
<organism evidence="1 2">
    <name type="scientific">Streptomyces daliensis</name>
    <dbReference type="NCBI Taxonomy" id="299421"/>
    <lineage>
        <taxon>Bacteria</taxon>
        <taxon>Bacillati</taxon>
        <taxon>Actinomycetota</taxon>
        <taxon>Actinomycetes</taxon>
        <taxon>Kitasatosporales</taxon>
        <taxon>Streptomycetaceae</taxon>
        <taxon>Streptomyces</taxon>
    </lineage>
</organism>
<name>A0A8T4IZF0_9ACTN</name>
<dbReference type="Proteomes" id="UP000675554">
    <property type="component" value="Unassembled WGS sequence"/>
</dbReference>
<dbReference type="EMBL" id="JAGSMN010000721">
    <property type="protein sequence ID" value="MBR7676690.1"/>
    <property type="molecule type" value="Genomic_DNA"/>
</dbReference>
<gene>
    <name evidence="1" type="ORF">KDA82_27530</name>
</gene>
<proteinExistence type="predicted"/>
<evidence type="ECO:0000313" key="1">
    <source>
        <dbReference type="EMBL" id="MBR7676690.1"/>
    </source>
</evidence>
<sequence>MLARAGISVTLLERDVFPRYHVGESLTSSCRVMMDIAGVLDKVDAAGFTSRRGALLRWGAEDWTIDWAE</sequence>
<reference evidence="1" key="1">
    <citation type="submission" date="2021-04" db="EMBL/GenBank/DDBJ databases">
        <title>Sequencing of actinobacteria type strains.</title>
        <authorList>
            <person name="Nguyen G.-S."/>
            <person name="Wentzel A."/>
        </authorList>
    </citation>
    <scope>NUCLEOTIDE SEQUENCE</scope>
    <source>
        <strain evidence="1">DSM 42095</strain>
    </source>
</reference>
<comment type="caution">
    <text evidence="1">The sequence shown here is derived from an EMBL/GenBank/DDBJ whole genome shotgun (WGS) entry which is preliminary data.</text>
</comment>
<keyword evidence="2" id="KW-1185">Reference proteome</keyword>
<feature type="non-terminal residue" evidence="1">
    <location>
        <position position="69"/>
    </location>
</feature>
<accession>A0A8T4IZF0</accession>
<evidence type="ECO:0000313" key="2">
    <source>
        <dbReference type="Proteomes" id="UP000675554"/>
    </source>
</evidence>